<comment type="caution">
    <text evidence="2">The sequence shown here is derived from an EMBL/GenBank/DDBJ whole genome shotgun (WGS) entry which is preliminary data.</text>
</comment>
<evidence type="ECO:0000313" key="5">
    <source>
        <dbReference type="Proteomes" id="UP001209666"/>
    </source>
</evidence>
<keyword evidence="1" id="KW-0472">Membrane</keyword>
<proteinExistence type="predicted"/>
<evidence type="ECO:0000313" key="3">
    <source>
        <dbReference type="EMBL" id="MCU6716676.1"/>
    </source>
</evidence>
<gene>
    <name evidence="2" type="ORF">LKD47_00085</name>
    <name evidence="3" type="ORF">OCV43_05210</name>
</gene>
<evidence type="ECO:0000313" key="4">
    <source>
        <dbReference type="Proteomes" id="UP001198893"/>
    </source>
</evidence>
<keyword evidence="1" id="KW-1133">Transmembrane helix</keyword>
<reference evidence="2" key="2">
    <citation type="submission" date="2021-10" db="EMBL/GenBank/DDBJ databases">
        <title>Anaerobic single-cell dispensing facilitates the cultivation of human gut bacteria.</title>
        <authorList>
            <person name="Afrizal A."/>
        </authorList>
    </citation>
    <scope>NUCLEOTIDE SEQUENCE</scope>
    <source>
        <strain evidence="2">CLA-AA-H204</strain>
    </source>
</reference>
<name>A0AAW4WJ18_9FIRM</name>
<dbReference type="Proteomes" id="UP001209666">
    <property type="component" value="Unassembled WGS sequence"/>
</dbReference>
<dbReference type="Proteomes" id="UP001198893">
    <property type="component" value="Unassembled WGS sequence"/>
</dbReference>
<protein>
    <submittedName>
        <fullName evidence="2">DUF4860 domain-containing protein</fullName>
    </submittedName>
</protein>
<evidence type="ECO:0000256" key="1">
    <source>
        <dbReference type="SAM" id="Phobius"/>
    </source>
</evidence>
<dbReference type="Pfam" id="PF16152">
    <property type="entry name" value="DUF4860"/>
    <property type="match status" value="1"/>
</dbReference>
<reference evidence="3 5" key="1">
    <citation type="journal article" date="2021" name="ISME Commun">
        <title>Automated analysis of genomic sequences facilitates high-throughput and comprehensive description of bacteria.</title>
        <authorList>
            <person name="Hitch T.C.A."/>
        </authorList>
    </citation>
    <scope>NUCLEOTIDE SEQUENCE [LARGE SCALE GENOMIC DNA]</scope>
    <source>
        <strain evidence="3 5">Sanger_19</strain>
    </source>
</reference>
<keyword evidence="1" id="KW-0812">Transmembrane</keyword>
<organism evidence="2 4">
    <name type="scientific">Roseburia amylophila</name>
    <dbReference type="NCBI Taxonomy" id="2981794"/>
    <lineage>
        <taxon>Bacteria</taxon>
        <taxon>Bacillati</taxon>
        <taxon>Bacillota</taxon>
        <taxon>Clostridia</taxon>
        <taxon>Lachnospirales</taxon>
        <taxon>Lachnospiraceae</taxon>
        <taxon>Roseburia</taxon>
    </lineage>
</organism>
<sequence length="162" mass="17832">MAESTARKHTIDILFPWALFGLLAICGLLVLILAADIYQDTTTMADENYESRTVLSYLTEKIHQNDNGTVTIGSVDGTDSLIIRQDYDGEEYCTYIFEEDGMLKELFVRSGTAVSTADGKAVIPVEDFKMEALENGLLHFSCMSEDGRKMDTVVAVVGSGQE</sequence>
<evidence type="ECO:0000313" key="2">
    <source>
        <dbReference type="EMBL" id="MCC2240699.1"/>
    </source>
</evidence>
<dbReference type="RefSeq" id="WP_227709338.1">
    <property type="nucleotide sequence ID" value="NZ_JAJEQW010000001.1"/>
</dbReference>
<keyword evidence="5" id="KW-1185">Reference proteome</keyword>
<accession>A0AAW4WJ18</accession>
<dbReference type="AlphaFoldDB" id="A0AAW4WJ18"/>
<feature type="transmembrane region" description="Helical" evidence="1">
    <location>
        <begin position="14"/>
        <end position="35"/>
    </location>
</feature>
<dbReference type="EMBL" id="JAJEQW010000001">
    <property type="protein sequence ID" value="MCC2240699.1"/>
    <property type="molecule type" value="Genomic_DNA"/>
</dbReference>
<dbReference type="InterPro" id="IPR032340">
    <property type="entry name" value="DUF4860"/>
</dbReference>
<reference evidence="3" key="3">
    <citation type="submission" date="2022-09" db="EMBL/GenBank/DDBJ databases">
        <authorList>
            <person name="Hitch T.C.A."/>
        </authorList>
    </citation>
    <scope>NUCLEOTIDE SEQUENCE</scope>
    <source>
        <strain evidence="3">Sanger_19</strain>
    </source>
</reference>
<dbReference type="EMBL" id="JAOQKI010000006">
    <property type="protein sequence ID" value="MCU6716676.1"/>
    <property type="molecule type" value="Genomic_DNA"/>
</dbReference>